<protein>
    <submittedName>
        <fullName evidence="1">DUF5996 family protein</fullName>
    </submittedName>
</protein>
<keyword evidence="2" id="KW-1185">Reference proteome</keyword>
<proteinExistence type="predicted"/>
<evidence type="ECO:0000313" key="1">
    <source>
        <dbReference type="EMBL" id="MFA9459792.1"/>
    </source>
</evidence>
<organism evidence="1 2">
    <name type="scientific">Thiohalorhabdus methylotrophus</name>
    <dbReference type="NCBI Taxonomy" id="3242694"/>
    <lineage>
        <taxon>Bacteria</taxon>
        <taxon>Pseudomonadati</taxon>
        <taxon>Pseudomonadota</taxon>
        <taxon>Gammaproteobacteria</taxon>
        <taxon>Thiohalorhabdales</taxon>
        <taxon>Thiohalorhabdaceae</taxon>
        <taxon>Thiohalorhabdus</taxon>
    </lineage>
</organism>
<sequence length="323" mass="35375">MASIASPSAETWPALPLEAWRETRDTLHLWTQIVGKVRVALAPWINHSWQSALYVTARGLTTSVMPHGADALQMDFDFLAHQLVLQSSAGRAYRLALRSRTVADFHAEVGAALEAVGAPVRLHGVPNELPDAIPFAEDRVHGTYDPVHAERFWRVLVAAERVCQQHRSAFLGKTSPVHFFWGSFDLAVTRFSGRPAPPHPGGVPNLPDAVAREAYSHEVFSAGFWPGGAGWEEPVFYAYAYPEPEGFREGPVEPEAAAYNARLGEFVLPYEAVRRARDPEATLLRFLDSAYAAAADRGGWDRAALECEPGRPGVPRPVPGPEG</sequence>
<gene>
    <name evidence="1" type="ORF">ACERLL_03000</name>
</gene>
<reference evidence="1 2" key="1">
    <citation type="submission" date="2024-08" db="EMBL/GenBank/DDBJ databases">
        <title>Whole-genome sequencing of halo(alkali)philic microorganisms from hypersaline lakes.</title>
        <authorList>
            <person name="Sorokin D.Y."/>
            <person name="Merkel A.Y."/>
            <person name="Messina E."/>
            <person name="Yakimov M."/>
        </authorList>
    </citation>
    <scope>NUCLEOTIDE SEQUENCE [LARGE SCALE GENOMIC DNA]</scope>
    <source>
        <strain evidence="1 2">Cl-TMA</strain>
    </source>
</reference>
<dbReference type="RefSeq" id="WP_373654579.1">
    <property type="nucleotide sequence ID" value="NZ_JBGUAW010000002.1"/>
</dbReference>
<dbReference type="Pfam" id="PF19459">
    <property type="entry name" value="DUF5996"/>
    <property type="match status" value="1"/>
</dbReference>
<dbReference type="InterPro" id="IPR046038">
    <property type="entry name" value="DUF5996"/>
</dbReference>
<dbReference type="Proteomes" id="UP001575181">
    <property type="component" value="Unassembled WGS sequence"/>
</dbReference>
<evidence type="ECO:0000313" key="2">
    <source>
        <dbReference type="Proteomes" id="UP001575181"/>
    </source>
</evidence>
<accession>A0ABV4TR92</accession>
<name>A0ABV4TR92_9GAMM</name>
<dbReference type="EMBL" id="JBGUAW010000002">
    <property type="protein sequence ID" value="MFA9459792.1"/>
    <property type="molecule type" value="Genomic_DNA"/>
</dbReference>
<comment type="caution">
    <text evidence="1">The sequence shown here is derived from an EMBL/GenBank/DDBJ whole genome shotgun (WGS) entry which is preliminary data.</text>
</comment>